<accession>A0A919X6V5</accession>
<evidence type="ECO:0000313" key="11">
    <source>
        <dbReference type="EMBL" id="GIO27032.1"/>
    </source>
</evidence>
<sequence>MKIKLSRKRHGVQGKHHFRNISIGWKYGLVLSVVLVLFGISSIIGAVLVSNIGNNVNALDQSDNRALNMTELGSLTRAKSIRIVNFWATADPNLIREYEEYSEEFNVLVEKLRQEINDKGNLELLEQIIENDKLLNELFTENIVPRVQEGNSTSAEYHVIQANKIRSEMVIMLDNLKEITIKDRNEVVIETQKSQHLTFIVQLVSLIVSTIIGILLVLIISRAVSRNLNKVVKVSDQIASGDLSVEQIDYQGKDEIGRLSRSINDMSTNLREMIKNVTHVSEFVTSQSEELTQSANEVKVGSEQVASTMQELAAGTETQANSASDLANGMSQFSVKVKEASENGGVVRESSQKVLTMTEDGTKLMEDTTRQMLKIDQDVRDTVKKMKALDDKTKKITELVTVIRDVADQTNLLALNAAIEAARAGEHGKGFAVVADEVRKLAEQVSVSVTDITEIVNGIEEESKAVSESLTVSYEEVEHGTVQIAATGETLMNIKKAVNEMTDNISTITNNLTEIVAGSEKMQRSIEEIAAISEESAAGVEETSASTEQTSSIMEEVAGSSEELAKLSEELSGLVHKFKL</sequence>
<keyword evidence="12" id="KW-1185">Reference proteome</keyword>
<feature type="domain" description="Methyl-accepting transducer" evidence="9">
    <location>
        <begin position="294"/>
        <end position="544"/>
    </location>
</feature>
<protein>
    <submittedName>
        <fullName evidence="11">Sensory transducer protein YvaQ</fullName>
    </submittedName>
</protein>
<feature type="transmembrane region" description="Helical" evidence="8">
    <location>
        <begin position="27"/>
        <end position="49"/>
    </location>
</feature>
<evidence type="ECO:0000256" key="2">
    <source>
        <dbReference type="ARBA" id="ARBA00022475"/>
    </source>
</evidence>
<dbReference type="SMART" id="SM00304">
    <property type="entry name" value="HAMP"/>
    <property type="match status" value="1"/>
</dbReference>
<feature type="domain" description="HAMP" evidence="10">
    <location>
        <begin position="222"/>
        <end position="275"/>
    </location>
</feature>
<dbReference type="Gene3D" id="1.10.287.950">
    <property type="entry name" value="Methyl-accepting chemotaxis protein"/>
    <property type="match status" value="1"/>
</dbReference>
<evidence type="ECO:0000256" key="3">
    <source>
        <dbReference type="ARBA" id="ARBA00023136"/>
    </source>
</evidence>
<evidence type="ECO:0000256" key="5">
    <source>
        <dbReference type="ARBA" id="ARBA00029447"/>
    </source>
</evidence>
<evidence type="ECO:0000259" key="9">
    <source>
        <dbReference type="PROSITE" id="PS50111"/>
    </source>
</evidence>
<dbReference type="EMBL" id="BORP01000002">
    <property type="protein sequence ID" value="GIO27032.1"/>
    <property type="molecule type" value="Genomic_DNA"/>
</dbReference>
<dbReference type="PROSITE" id="PS50111">
    <property type="entry name" value="CHEMOTAXIS_TRANSDUC_2"/>
    <property type="match status" value="1"/>
</dbReference>
<dbReference type="GO" id="GO:0006935">
    <property type="term" value="P:chemotaxis"/>
    <property type="evidence" value="ECO:0007669"/>
    <property type="project" value="InterPro"/>
</dbReference>
<keyword evidence="8" id="KW-1133">Transmembrane helix</keyword>
<dbReference type="Pfam" id="PF00672">
    <property type="entry name" value="HAMP"/>
    <property type="match status" value="1"/>
</dbReference>
<name>A0A919X6V5_9BACI</name>
<dbReference type="InterPro" id="IPR004090">
    <property type="entry name" value="Chemotax_Me-accpt_rcpt"/>
</dbReference>
<gene>
    <name evidence="11" type="primary">yvaQ_3</name>
    <name evidence="11" type="ORF">J43TS3_16430</name>
</gene>
<keyword evidence="2" id="KW-1003">Cell membrane</keyword>
<dbReference type="SMART" id="SM00283">
    <property type="entry name" value="MA"/>
    <property type="match status" value="1"/>
</dbReference>
<evidence type="ECO:0000259" key="10">
    <source>
        <dbReference type="PROSITE" id="PS50885"/>
    </source>
</evidence>
<organism evidence="11 12">
    <name type="scientific">Ornithinibacillus bavariensis</name>
    <dbReference type="NCBI Taxonomy" id="545502"/>
    <lineage>
        <taxon>Bacteria</taxon>
        <taxon>Bacillati</taxon>
        <taxon>Bacillota</taxon>
        <taxon>Bacilli</taxon>
        <taxon>Bacillales</taxon>
        <taxon>Bacillaceae</taxon>
        <taxon>Ornithinibacillus</taxon>
    </lineage>
</organism>
<dbReference type="InterPro" id="IPR004089">
    <property type="entry name" value="MCPsignal_dom"/>
</dbReference>
<dbReference type="RefSeq" id="WP_212920514.1">
    <property type="nucleotide sequence ID" value="NZ_BORP01000002.1"/>
</dbReference>
<dbReference type="InterPro" id="IPR003660">
    <property type="entry name" value="HAMP_dom"/>
</dbReference>
<dbReference type="Pfam" id="PF00015">
    <property type="entry name" value="MCPsignal"/>
    <property type="match status" value="1"/>
</dbReference>
<dbReference type="SUPFAM" id="SSF58104">
    <property type="entry name" value="Methyl-accepting chemotaxis protein (MCP) signaling domain"/>
    <property type="match status" value="1"/>
</dbReference>
<feature type="transmembrane region" description="Helical" evidence="8">
    <location>
        <begin position="199"/>
        <end position="220"/>
    </location>
</feature>
<dbReference type="PANTHER" id="PTHR32089">
    <property type="entry name" value="METHYL-ACCEPTING CHEMOTAXIS PROTEIN MCPB"/>
    <property type="match status" value="1"/>
</dbReference>
<comment type="similarity">
    <text evidence="5">Belongs to the methyl-accepting chemotaxis (MCP) protein family.</text>
</comment>
<evidence type="ECO:0000256" key="7">
    <source>
        <dbReference type="SAM" id="MobiDB-lite"/>
    </source>
</evidence>
<reference evidence="11" key="1">
    <citation type="submission" date="2021-03" db="EMBL/GenBank/DDBJ databases">
        <title>Antimicrobial resistance genes in bacteria isolated from Japanese honey, and their potential for conferring macrolide and lincosamide resistance in the American foulbrood pathogen Paenibacillus larvae.</title>
        <authorList>
            <person name="Okamoto M."/>
            <person name="Kumagai M."/>
            <person name="Kanamori H."/>
            <person name="Takamatsu D."/>
        </authorList>
    </citation>
    <scope>NUCLEOTIDE SEQUENCE</scope>
    <source>
        <strain evidence="11">J43TS3</strain>
    </source>
</reference>
<dbReference type="CDD" id="cd11386">
    <property type="entry name" value="MCP_signal"/>
    <property type="match status" value="1"/>
</dbReference>
<evidence type="ECO:0000256" key="8">
    <source>
        <dbReference type="SAM" id="Phobius"/>
    </source>
</evidence>
<dbReference type="GO" id="GO:0005886">
    <property type="term" value="C:plasma membrane"/>
    <property type="evidence" value="ECO:0007669"/>
    <property type="project" value="UniProtKB-SubCell"/>
</dbReference>
<comment type="caution">
    <text evidence="11">The sequence shown here is derived from an EMBL/GenBank/DDBJ whole genome shotgun (WGS) entry which is preliminary data.</text>
</comment>
<dbReference type="AlphaFoldDB" id="A0A919X6V5"/>
<proteinExistence type="inferred from homology"/>
<evidence type="ECO:0000256" key="1">
    <source>
        <dbReference type="ARBA" id="ARBA00004236"/>
    </source>
</evidence>
<evidence type="ECO:0000256" key="4">
    <source>
        <dbReference type="ARBA" id="ARBA00023224"/>
    </source>
</evidence>
<keyword evidence="3 8" id="KW-0472">Membrane</keyword>
<evidence type="ECO:0000256" key="6">
    <source>
        <dbReference type="PROSITE-ProRule" id="PRU00284"/>
    </source>
</evidence>
<comment type="subcellular location">
    <subcellularLocation>
        <location evidence="1">Cell membrane</location>
    </subcellularLocation>
</comment>
<dbReference type="Proteomes" id="UP000676917">
    <property type="component" value="Unassembled WGS sequence"/>
</dbReference>
<dbReference type="CDD" id="cd06225">
    <property type="entry name" value="HAMP"/>
    <property type="match status" value="1"/>
</dbReference>
<dbReference type="PANTHER" id="PTHR32089:SF112">
    <property type="entry name" value="LYSOZYME-LIKE PROTEIN-RELATED"/>
    <property type="match status" value="1"/>
</dbReference>
<evidence type="ECO:0000313" key="12">
    <source>
        <dbReference type="Proteomes" id="UP000676917"/>
    </source>
</evidence>
<dbReference type="PRINTS" id="PR00260">
    <property type="entry name" value="CHEMTRNSDUCR"/>
</dbReference>
<dbReference type="GO" id="GO:0004888">
    <property type="term" value="F:transmembrane signaling receptor activity"/>
    <property type="evidence" value="ECO:0007669"/>
    <property type="project" value="InterPro"/>
</dbReference>
<dbReference type="PROSITE" id="PS50885">
    <property type="entry name" value="HAMP"/>
    <property type="match status" value="1"/>
</dbReference>
<feature type="region of interest" description="Disordered" evidence="7">
    <location>
        <begin position="533"/>
        <end position="558"/>
    </location>
</feature>
<keyword evidence="8" id="KW-0812">Transmembrane</keyword>
<keyword evidence="4 6" id="KW-0807">Transducer</keyword>
<dbReference type="GO" id="GO:0007165">
    <property type="term" value="P:signal transduction"/>
    <property type="evidence" value="ECO:0007669"/>
    <property type="project" value="UniProtKB-KW"/>
</dbReference>